<comment type="caution">
    <text evidence="3">The sequence shown here is derived from an EMBL/GenBank/DDBJ whole genome shotgun (WGS) entry which is preliminary data.</text>
</comment>
<dbReference type="EC" id="2.1.1.171" evidence="3"/>
<dbReference type="EMBL" id="JAARPY010000004">
    <property type="protein sequence ID" value="MBC1398298.1"/>
    <property type="molecule type" value="Genomic_DNA"/>
</dbReference>
<dbReference type="PANTHER" id="PTHR43542">
    <property type="entry name" value="METHYLTRANSFERASE"/>
    <property type="match status" value="1"/>
</dbReference>
<dbReference type="GO" id="GO:0003676">
    <property type="term" value="F:nucleic acid binding"/>
    <property type="evidence" value="ECO:0007669"/>
    <property type="project" value="InterPro"/>
</dbReference>
<protein>
    <submittedName>
        <fullName evidence="3">16S rRNA (Guanine(966)-N(2))-methyltransferase RsmD</fullName>
        <ecNumber evidence="3">2.1.1.171</ecNumber>
    </submittedName>
</protein>
<dbReference type="InterPro" id="IPR004398">
    <property type="entry name" value="RNA_MeTrfase_RsmD"/>
</dbReference>
<name>A0A841YDR6_9LIST</name>
<dbReference type="PANTHER" id="PTHR43542:SF1">
    <property type="entry name" value="METHYLTRANSFERASE"/>
    <property type="match status" value="1"/>
</dbReference>
<dbReference type="Gene3D" id="3.40.50.150">
    <property type="entry name" value="Vaccinia Virus protein VP39"/>
    <property type="match status" value="1"/>
</dbReference>
<evidence type="ECO:0000313" key="3">
    <source>
        <dbReference type="EMBL" id="MBC1398298.1"/>
    </source>
</evidence>
<dbReference type="AlphaFoldDB" id="A0A841YDR6"/>
<dbReference type="NCBIfam" id="TIGR00095">
    <property type="entry name" value="16S rRNA (guanine(966)-N(2))-methyltransferase RsmD"/>
    <property type="match status" value="1"/>
</dbReference>
<evidence type="ECO:0000313" key="4">
    <source>
        <dbReference type="Proteomes" id="UP000571128"/>
    </source>
</evidence>
<proteinExistence type="predicted"/>
<dbReference type="GO" id="GO:0052913">
    <property type="term" value="F:16S rRNA (guanine(966)-N(2))-methyltransferase activity"/>
    <property type="evidence" value="ECO:0007669"/>
    <property type="project" value="UniProtKB-EC"/>
</dbReference>
<dbReference type="PIRSF" id="PIRSF004553">
    <property type="entry name" value="CHP00095"/>
    <property type="match status" value="1"/>
</dbReference>
<dbReference type="CDD" id="cd02440">
    <property type="entry name" value="AdoMet_MTases"/>
    <property type="match status" value="1"/>
</dbReference>
<dbReference type="RefSeq" id="WP_077912050.1">
    <property type="nucleotide sequence ID" value="NZ_JAARPY010000004.1"/>
</dbReference>
<keyword evidence="2 3" id="KW-0808">Transferase</keyword>
<dbReference type="Proteomes" id="UP000571128">
    <property type="component" value="Unassembled WGS sequence"/>
</dbReference>
<dbReference type="Pfam" id="PF03602">
    <property type="entry name" value="Cons_hypoth95"/>
    <property type="match status" value="1"/>
</dbReference>
<reference evidence="3 4" key="1">
    <citation type="submission" date="2020-03" db="EMBL/GenBank/DDBJ databases">
        <title>Soil Listeria distribution.</title>
        <authorList>
            <person name="Liao J."/>
            <person name="Wiedmann M."/>
        </authorList>
    </citation>
    <scope>NUCLEOTIDE SEQUENCE [LARGE SCALE GENOMIC DNA]</scope>
    <source>
        <strain evidence="3 4">FSL L7-1645</strain>
    </source>
</reference>
<dbReference type="InterPro" id="IPR002052">
    <property type="entry name" value="DNA_methylase_N6_adenine_CS"/>
</dbReference>
<keyword evidence="1 3" id="KW-0489">Methyltransferase</keyword>
<dbReference type="SUPFAM" id="SSF53335">
    <property type="entry name" value="S-adenosyl-L-methionine-dependent methyltransferases"/>
    <property type="match status" value="1"/>
</dbReference>
<accession>A0A841YDR6</accession>
<dbReference type="InterPro" id="IPR029063">
    <property type="entry name" value="SAM-dependent_MTases_sf"/>
</dbReference>
<dbReference type="PROSITE" id="PS00092">
    <property type="entry name" value="N6_MTASE"/>
    <property type="match status" value="1"/>
</dbReference>
<organism evidence="3 4">
    <name type="scientific">Listeria fleischmannii</name>
    <dbReference type="NCBI Taxonomy" id="1069827"/>
    <lineage>
        <taxon>Bacteria</taxon>
        <taxon>Bacillati</taxon>
        <taxon>Bacillota</taxon>
        <taxon>Bacilli</taxon>
        <taxon>Bacillales</taxon>
        <taxon>Listeriaceae</taxon>
        <taxon>Listeria</taxon>
    </lineage>
</organism>
<sequence>MCQIEAKRMFKMRVIAGSKKGHALKAVPGKSTRPTTDKIKESLFSIIGPFFDGEKVLDLFAGSGGLGIESLSRGAGEAVFIDQASVAIKTIKENLAACHLEDQASVYRNDAMRALKILQKNEAVFDLVFLDPPYKKQQLEKILLFLDGAGLVADGARVVCEYEKGDFLPDICGRFKKIKEAHYGITVLSIFEFEG</sequence>
<evidence type="ECO:0000256" key="1">
    <source>
        <dbReference type="ARBA" id="ARBA00022603"/>
    </source>
</evidence>
<gene>
    <name evidence="3" type="primary">rsmD</name>
    <name evidence="3" type="ORF">HB844_05370</name>
</gene>
<evidence type="ECO:0000256" key="2">
    <source>
        <dbReference type="ARBA" id="ARBA00022679"/>
    </source>
</evidence>